<dbReference type="AlphaFoldDB" id="A0A0B0P4M7"/>
<evidence type="ECO:0000313" key="1">
    <source>
        <dbReference type="EMBL" id="KHG20015.1"/>
    </source>
</evidence>
<keyword evidence="2" id="KW-1185">Reference proteome</keyword>
<protein>
    <submittedName>
        <fullName evidence="1">Uncharacterized protein</fullName>
    </submittedName>
</protein>
<sequence>MFCNYICIYTYNKSKHKFKKN</sequence>
<name>A0A0B0P4M7_GOSAR</name>
<reference evidence="2" key="1">
    <citation type="submission" date="2014-09" db="EMBL/GenBank/DDBJ databases">
        <authorList>
            <person name="Mudge J."/>
            <person name="Ramaraj T."/>
            <person name="Lindquist I.E."/>
            <person name="Bharti A.K."/>
            <person name="Sundararajan A."/>
            <person name="Cameron C.T."/>
            <person name="Woodward J.E."/>
            <person name="May G.D."/>
            <person name="Brubaker C."/>
            <person name="Broadhvest J."/>
            <person name="Wilkins T.A."/>
        </authorList>
    </citation>
    <scope>NUCLEOTIDE SEQUENCE</scope>
    <source>
        <strain evidence="2">cv. AKA8401</strain>
    </source>
</reference>
<dbReference type="EMBL" id="KN414629">
    <property type="protein sequence ID" value="KHG20015.1"/>
    <property type="molecule type" value="Genomic_DNA"/>
</dbReference>
<accession>A0A0B0P4M7</accession>
<gene>
    <name evidence="1" type="ORF">F383_03313</name>
</gene>
<proteinExistence type="predicted"/>
<organism evidence="1 2">
    <name type="scientific">Gossypium arboreum</name>
    <name type="common">Tree cotton</name>
    <name type="synonym">Gossypium nanking</name>
    <dbReference type="NCBI Taxonomy" id="29729"/>
    <lineage>
        <taxon>Eukaryota</taxon>
        <taxon>Viridiplantae</taxon>
        <taxon>Streptophyta</taxon>
        <taxon>Embryophyta</taxon>
        <taxon>Tracheophyta</taxon>
        <taxon>Spermatophyta</taxon>
        <taxon>Magnoliopsida</taxon>
        <taxon>eudicotyledons</taxon>
        <taxon>Gunneridae</taxon>
        <taxon>Pentapetalae</taxon>
        <taxon>rosids</taxon>
        <taxon>malvids</taxon>
        <taxon>Malvales</taxon>
        <taxon>Malvaceae</taxon>
        <taxon>Malvoideae</taxon>
        <taxon>Gossypium</taxon>
    </lineage>
</organism>
<evidence type="ECO:0000313" key="2">
    <source>
        <dbReference type="Proteomes" id="UP000032142"/>
    </source>
</evidence>
<dbReference type="Proteomes" id="UP000032142">
    <property type="component" value="Unassembled WGS sequence"/>
</dbReference>